<dbReference type="Pfam" id="PF06094">
    <property type="entry name" value="GGACT"/>
    <property type="match status" value="1"/>
</dbReference>
<dbReference type="PROSITE" id="PS51462">
    <property type="entry name" value="NUDIX"/>
    <property type="match status" value="1"/>
</dbReference>
<dbReference type="GO" id="GO:0046872">
    <property type="term" value="F:metal ion binding"/>
    <property type="evidence" value="ECO:0007669"/>
    <property type="project" value="UniProtKB-KW"/>
</dbReference>
<reference evidence="16 17" key="1">
    <citation type="submission" date="2016-11" db="EMBL/GenBank/DDBJ databases">
        <authorList>
            <person name="Varghese N."/>
            <person name="Submissions S."/>
        </authorList>
    </citation>
    <scope>NUCLEOTIDE SEQUENCE [LARGE SCALE GENOMIC DNA]</scope>
    <source>
        <strain evidence="16 17">DSM 29620</strain>
    </source>
</reference>
<protein>
    <recommendedName>
        <fullName evidence="4">ADP-ribose pyrophosphatase</fullName>
        <ecNumber evidence="3">3.6.1.13</ecNumber>
    </recommendedName>
    <alternativeName>
        <fullName evidence="9">ADP-ribose diphosphatase</fullName>
    </alternativeName>
    <alternativeName>
        <fullName evidence="11">ADP-ribose phosphohydrolase</fullName>
    </alternativeName>
    <alternativeName>
        <fullName evidence="10">Adenosine diphosphoribose pyrophosphatase</fullName>
    </alternativeName>
</protein>
<dbReference type="EMBL" id="FQZZ01000003">
    <property type="protein sequence ID" value="SHK03755.1"/>
    <property type="molecule type" value="Genomic_DNA"/>
</dbReference>
<dbReference type="InterPro" id="IPR009288">
    <property type="entry name" value="AIG2-like_dom"/>
</dbReference>
<evidence type="ECO:0000256" key="1">
    <source>
        <dbReference type="ARBA" id="ARBA00001946"/>
    </source>
</evidence>
<evidence type="ECO:0000259" key="15">
    <source>
        <dbReference type="PROSITE" id="PS51462"/>
    </source>
</evidence>
<dbReference type="CDD" id="cd24155">
    <property type="entry name" value="NUDIX_ADPRase"/>
    <property type="match status" value="1"/>
</dbReference>
<keyword evidence="7 13" id="KW-0460">Magnesium</keyword>
<evidence type="ECO:0000256" key="4">
    <source>
        <dbReference type="ARBA" id="ARBA00013297"/>
    </source>
</evidence>
<dbReference type="RefSeq" id="WP_149789275.1">
    <property type="nucleotide sequence ID" value="NZ_FNIO01000008.1"/>
</dbReference>
<comment type="function">
    <text evidence="8">Acts on ADP-mannose and ADP-glucose as well as ADP-ribose. Prevents glycogen biosynthesis. The reaction catalyzed by this enzyme is a limiting step of the gluconeogenic process.</text>
</comment>
<feature type="binding site" evidence="13">
    <location>
        <position position="329"/>
    </location>
    <ligand>
        <name>Mg(2+)</name>
        <dbReference type="ChEBI" id="CHEBI:18420"/>
        <label>1</label>
    </ligand>
</feature>
<dbReference type="GO" id="GO:0047631">
    <property type="term" value="F:ADP-ribose diphosphatase activity"/>
    <property type="evidence" value="ECO:0007669"/>
    <property type="project" value="UniProtKB-EC"/>
</dbReference>
<gene>
    <name evidence="16" type="ORF">SAMN05444142_10336</name>
</gene>
<feature type="binding site" evidence="13">
    <location>
        <position position="260"/>
    </location>
    <ligand>
        <name>Mg(2+)</name>
        <dbReference type="ChEBI" id="CHEBI:18420"/>
        <label>1</label>
    </ligand>
</feature>
<name>A0A1H0LSH3_9RHOB</name>
<feature type="binding site" evidence="13">
    <location>
        <position position="276"/>
    </location>
    <ligand>
        <name>Mg(2+)</name>
        <dbReference type="ChEBI" id="CHEBI:18420"/>
        <label>1</label>
    </ligand>
</feature>
<dbReference type="GO" id="GO:0019144">
    <property type="term" value="F:ADP-sugar diphosphatase activity"/>
    <property type="evidence" value="ECO:0007669"/>
    <property type="project" value="TreeGrafter"/>
</dbReference>
<dbReference type="AlphaFoldDB" id="A0A1H0LSH3"/>
<dbReference type="InterPro" id="IPR020084">
    <property type="entry name" value="NUDIX_hydrolase_CS"/>
</dbReference>
<evidence type="ECO:0000256" key="7">
    <source>
        <dbReference type="ARBA" id="ARBA00022842"/>
    </source>
</evidence>
<dbReference type="Proteomes" id="UP000324252">
    <property type="component" value="Unassembled WGS sequence"/>
</dbReference>
<comment type="similarity">
    <text evidence="2">Belongs to the Nudix hydrolase family. NudF subfamily.</text>
</comment>
<dbReference type="NCBIfam" id="TIGR00052">
    <property type="entry name" value="nudix-type nucleoside diphosphatase, YffH/AdpP family"/>
    <property type="match status" value="1"/>
</dbReference>
<keyword evidence="5 13" id="KW-0479">Metal-binding</keyword>
<evidence type="ECO:0000256" key="3">
    <source>
        <dbReference type="ARBA" id="ARBA00012453"/>
    </source>
</evidence>
<comment type="catalytic activity">
    <reaction evidence="12">
        <text>ADP-D-ribose + H2O = D-ribose 5-phosphate + AMP + 2 H(+)</text>
        <dbReference type="Rhea" id="RHEA:10412"/>
        <dbReference type="ChEBI" id="CHEBI:15377"/>
        <dbReference type="ChEBI" id="CHEBI:15378"/>
        <dbReference type="ChEBI" id="CHEBI:57967"/>
        <dbReference type="ChEBI" id="CHEBI:78346"/>
        <dbReference type="ChEBI" id="CHEBI:456215"/>
        <dbReference type="EC" id="3.6.1.13"/>
    </reaction>
</comment>
<accession>A0A1H0LSH3</accession>
<feature type="short sequence motif" description="Nudix box" evidence="14">
    <location>
        <begin position="261"/>
        <end position="283"/>
    </location>
</feature>
<evidence type="ECO:0000256" key="2">
    <source>
        <dbReference type="ARBA" id="ARBA00007482"/>
    </source>
</evidence>
<evidence type="ECO:0000256" key="12">
    <source>
        <dbReference type="ARBA" id="ARBA00049546"/>
    </source>
</evidence>
<evidence type="ECO:0000256" key="11">
    <source>
        <dbReference type="ARBA" id="ARBA00033056"/>
    </source>
</evidence>
<feature type="domain" description="Nudix hydrolase" evidence="15">
    <location>
        <begin position="218"/>
        <end position="358"/>
    </location>
</feature>
<dbReference type="Gene3D" id="3.10.490.10">
    <property type="entry name" value="Gamma-glutamyl cyclotransferase-like"/>
    <property type="match status" value="1"/>
</dbReference>
<dbReference type="CDD" id="cd06661">
    <property type="entry name" value="GGCT_like"/>
    <property type="match status" value="1"/>
</dbReference>
<dbReference type="PANTHER" id="PTHR11839:SF5">
    <property type="entry name" value="ADP-RIBOSE PYROPHOSPHATASE"/>
    <property type="match status" value="1"/>
</dbReference>
<evidence type="ECO:0000256" key="14">
    <source>
        <dbReference type="PIRSR" id="PIRSR604385-3"/>
    </source>
</evidence>
<evidence type="ECO:0000313" key="17">
    <source>
        <dbReference type="Proteomes" id="UP000324252"/>
    </source>
</evidence>
<dbReference type="InterPro" id="IPR000086">
    <property type="entry name" value="NUDIX_hydrolase_dom"/>
</dbReference>
<keyword evidence="6" id="KW-0378">Hydrolase</keyword>
<dbReference type="InterPro" id="IPR036568">
    <property type="entry name" value="GGCT-like_sf"/>
</dbReference>
<dbReference type="InterPro" id="IPR015797">
    <property type="entry name" value="NUDIX_hydrolase-like_dom_sf"/>
</dbReference>
<evidence type="ECO:0000313" key="16">
    <source>
        <dbReference type="EMBL" id="SHK03755.1"/>
    </source>
</evidence>
<evidence type="ECO:0000256" key="5">
    <source>
        <dbReference type="ARBA" id="ARBA00022723"/>
    </source>
</evidence>
<evidence type="ECO:0000256" key="13">
    <source>
        <dbReference type="PIRSR" id="PIRSR604385-2"/>
    </source>
</evidence>
<proteinExistence type="inferred from homology"/>
<dbReference type="GO" id="GO:0019693">
    <property type="term" value="P:ribose phosphate metabolic process"/>
    <property type="evidence" value="ECO:0007669"/>
    <property type="project" value="TreeGrafter"/>
</dbReference>
<dbReference type="GO" id="GO:0005829">
    <property type="term" value="C:cytosol"/>
    <property type="evidence" value="ECO:0007669"/>
    <property type="project" value="TreeGrafter"/>
</dbReference>
<evidence type="ECO:0000256" key="9">
    <source>
        <dbReference type="ARBA" id="ARBA00030162"/>
    </source>
</evidence>
<dbReference type="InterPro" id="IPR004385">
    <property type="entry name" value="NDP_pyrophosphatase"/>
</dbReference>
<dbReference type="GO" id="GO:0006753">
    <property type="term" value="P:nucleoside phosphate metabolic process"/>
    <property type="evidence" value="ECO:0007669"/>
    <property type="project" value="TreeGrafter"/>
</dbReference>
<keyword evidence="17" id="KW-1185">Reference proteome</keyword>
<feature type="binding site" evidence="13">
    <location>
        <position position="280"/>
    </location>
    <ligand>
        <name>Mg(2+)</name>
        <dbReference type="ChEBI" id="CHEBI:18420"/>
        <label>1</label>
    </ligand>
</feature>
<dbReference type="PROSITE" id="PS00893">
    <property type="entry name" value="NUDIX_BOX"/>
    <property type="match status" value="1"/>
</dbReference>
<comment type="cofactor">
    <cofactor evidence="1 13">
        <name>Mg(2+)</name>
        <dbReference type="ChEBI" id="CHEBI:18420"/>
    </cofactor>
</comment>
<dbReference type="EC" id="3.6.1.13" evidence="3"/>
<sequence length="373" mass="41103">MALFLYGTLRYPPLLEIVLGRAPGGAAVPARLPGHAVHWAEGQGFPLIVAQKGGMAEGLLLDGLSEAELARLDFYEGGFGYALRPVTVQADDGPVAAQVYFPDPGRWTPGAPWDLAGWVAGHGALTLRFAREVMARMGRNDAGQVAALAPFIRARAWAQMLGQNPAPTALRRDARPGDIEISERPTGFEGFFRLKHFDLRHRRFDGGFSDWFQRETFVAYDAALVLPYDPKTDRVLLVEQLRFGPIWRDDPAPWMLEPVAGLVDAGEAPADAARREAVEEAGLELGALQPMMRAYPSPGYSSEFYHCFLGLCDLSGPRRDTNGLRDEHEDIRSHVIPFERAMALLDSGEINAMPLAAMLLWLARHREHLRASA</sequence>
<dbReference type="InterPro" id="IPR013024">
    <property type="entry name" value="GGCT-like"/>
</dbReference>
<evidence type="ECO:0000256" key="10">
    <source>
        <dbReference type="ARBA" id="ARBA00030308"/>
    </source>
</evidence>
<dbReference type="SUPFAM" id="SSF110857">
    <property type="entry name" value="Gamma-glutamyl cyclotransferase-like"/>
    <property type="match status" value="1"/>
</dbReference>
<evidence type="ECO:0000256" key="6">
    <source>
        <dbReference type="ARBA" id="ARBA00022801"/>
    </source>
</evidence>
<dbReference type="Gene3D" id="3.90.79.10">
    <property type="entry name" value="Nucleoside Triphosphate Pyrophosphohydrolase"/>
    <property type="match status" value="1"/>
</dbReference>
<dbReference type="PANTHER" id="PTHR11839">
    <property type="entry name" value="UDP/ADP-SUGAR PYROPHOSPHATASE"/>
    <property type="match status" value="1"/>
</dbReference>
<organism evidence="16 17">
    <name type="scientific">Lutimaribacter pacificus</name>
    <dbReference type="NCBI Taxonomy" id="391948"/>
    <lineage>
        <taxon>Bacteria</taxon>
        <taxon>Pseudomonadati</taxon>
        <taxon>Pseudomonadota</taxon>
        <taxon>Alphaproteobacteria</taxon>
        <taxon>Rhodobacterales</taxon>
        <taxon>Roseobacteraceae</taxon>
        <taxon>Lutimaribacter</taxon>
    </lineage>
</organism>
<dbReference type="Pfam" id="PF00293">
    <property type="entry name" value="NUDIX"/>
    <property type="match status" value="1"/>
</dbReference>
<dbReference type="OrthoDB" id="5292471at2"/>
<dbReference type="SUPFAM" id="SSF55811">
    <property type="entry name" value="Nudix"/>
    <property type="match status" value="1"/>
</dbReference>
<evidence type="ECO:0000256" key="8">
    <source>
        <dbReference type="ARBA" id="ARBA00025164"/>
    </source>
</evidence>